<feature type="domain" description="PEP-utilising enzyme C-terminal" evidence="22">
    <location>
        <begin position="251"/>
        <end position="525"/>
    </location>
</feature>
<dbReference type="InterPro" id="IPR023151">
    <property type="entry name" value="PEP_util_CS"/>
</dbReference>
<feature type="binding site" evidence="19">
    <location>
        <position position="440"/>
    </location>
    <ligand>
        <name>Mg(2+)</name>
        <dbReference type="ChEBI" id="CHEBI:18420"/>
    </ligand>
</feature>
<dbReference type="Proteomes" id="UP001161580">
    <property type="component" value="Unassembled WGS sequence"/>
</dbReference>
<comment type="cofactor">
    <cofactor evidence="2 16 19">
        <name>Mg(2+)</name>
        <dbReference type="ChEBI" id="CHEBI:18420"/>
    </cofactor>
</comment>
<dbReference type="EMBL" id="JALDYZ010000003">
    <property type="protein sequence ID" value="MDI7921904.1"/>
    <property type="molecule type" value="Genomic_DNA"/>
</dbReference>
<evidence type="ECO:0000256" key="11">
    <source>
        <dbReference type="ARBA" id="ARBA00022683"/>
    </source>
</evidence>
<dbReference type="InterPro" id="IPR040442">
    <property type="entry name" value="Pyrv_kinase-like_dom_sf"/>
</dbReference>
<dbReference type="InterPro" id="IPR008279">
    <property type="entry name" value="PEP-util_enz_mobile_dom"/>
</dbReference>
<evidence type="ECO:0000256" key="4">
    <source>
        <dbReference type="ARBA" id="ARBA00007837"/>
    </source>
</evidence>
<dbReference type="SUPFAM" id="SSF51621">
    <property type="entry name" value="Phosphoenolpyruvate/pyruvate domain"/>
    <property type="match status" value="1"/>
</dbReference>
<keyword evidence="9 16" id="KW-0762">Sugar transport</keyword>
<feature type="binding site" evidence="19">
    <location>
        <position position="417"/>
    </location>
    <ligand>
        <name>Mg(2+)</name>
        <dbReference type="ChEBI" id="CHEBI:18420"/>
    </ligand>
</feature>
<evidence type="ECO:0000256" key="3">
    <source>
        <dbReference type="ARBA" id="ARBA00004496"/>
    </source>
</evidence>
<comment type="function">
    <text evidence="16">General (non sugar-specific) component of the phosphoenolpyruvate-dependent sugar phosphotransferase system (sugar PTS). This major carbohydrate active-transport system catalyzes the phosphorylation of incoming sugar substrates concomitantly with their translocation across the cell membrane. Enzyme I transfers the phosphoryl group from phosphoenolpyruvate (PEP) to the phosphoryl carrier protein (HPr).</text>
</comment>
<keyword evidence="7 16" id="KW-0813">Transport</keyword>
<evidence type="ECO:0000256" key="13">
    <source>
        <dbReference type="ARBA" id="ARBA00022777"/>
    </source>
</evidence>
<organism evidence="24 25">
    <name type="scientific">Ferirhizobium litorale</name>
    <dbReference type="NCBI Taxonomy" id="2927786"/>
    <lineage>
        <taxon>Bacteria</taxon>
        <taxon>Pseudomonadati</taxon>
        <taxon>Pseudomonadota</taxon>
        <taxon>Alphaproteobacteria</taxon>
        <taxon>Hyphomicrobiales</taxon>
        <taxon>Rhizobiaceae</taxon>
        <taxon>Ferirhizobium</taxon>
    </lineage>
</organism>
<evidence type="ECO:0000256" key="18">
    <source>
        <dbReference type="PIRSR" id="PIRSR000732-2"/>
    </source>
</evidence>
<dbReference type="InterPro" id="IPR036637">
    <property type="entry name" value="Phosphohistidine_dom_sf"/>
</dbReference>
<dbReference type="PIRSF" id="PIRSF000732">
    <property type="entry name" value="PTS_enzyme_I"/>
    <property type="match status" value="1"/>
</dbReference>
<evidence type="ECO:0000256" key="19">
    <source>
        <dbReference type="PIRSR" id="PIRSR000732-3"/>
    </source>
</evidence>
<dbReference type="Pfam" id="PF02896">
    <property type="entry name" value="PEP-utilizers_C"/>
    <property type="match status" value="1"/>
</dbReference>
<dbReference type="PANTHER" id="PTHR46244">
    <property type="entry name" value="PHOSPHOENOLPYRUVATE-PROTEIN PHOSPHOTRANSFERASE"/>
    <property type="match status" value="1"/>
</dbReference>
<evidence type="ECO:0000256" key="9">
    <source>
        <dbReference type="ARBA" id="ARBA00022597"/>
    </source>
</evidence>
<evidence type="ECO:0000256" key="2">
    <source>
        <dbReference type="ARBA" id="ARBA00001946"/>
    </source>
</evidence>
<proteinExistence type="inferred from homology"/>
<keyword evidence="12 16" id="KW-0479">Metal-binding</keyword>
<keyword evidence="13 16" id="KW-0418">Kinase</keyword>
<comment type="catalytic activity">
    <reaction evidence="1 16">
        <text>L-histidyl-[protein] + phosphoenolpyruvate = N(pros)-phospho-L-histidyl-[protein] + pyruvate</text>
        <dbReference type="Rhea" id="RHEA:23880"/>
        <dbReference type="Rhea" id="RHEA-COMP:9745"/>
        <dbReference type="Rhea" id="RHEA-COMP:9746"/>
        <dbReference type="ChEBI" id="CHEBI:15361"/>
        <dbReference type="ChEBI" id="CHEBI:29979"/>
        <dbReference type="ChEBI" id="CHEBI:58702"/>
        <dbReference type="ChEBI" id="CHEBI:64837"/>
        <dbReference type="EC" id="2.7.3.9"/>
    </reaction>
</comment>
<dbReference type="RefSeq" id="WP_311786076.1">
    <property type="nucleotide sequence ID" value="NZ_JALDYY010000003.1"/>
</dbReference>
<evidence type="ECO:0000313" key="24">
    <source>
        <dbReference type="EMBL" id="MDI7921904.1"/>
    </source>
</evidence>
<evidence type="ECO:0000256" key="6">
    <source>
        <dbReference type="ARBA" id="ARBA00016544"/>
    </source>
</evidence>
<protein>
    <recommendedName>
        <fullName evidence="6 16">Phosphoenolpyruvate-protein phosphotransferase</fullName>
        <ecNumber evidence="5 16">2.7.3.9</ecNumber>
    </recommendedName>
    <alternativeName>
        <fullName evidence="15 16">Phosphotransferase system, enzyme I</fullName>
    </alternativeName>
</protein>
<dbReference type="Gene3D" id="1.10.274.10">
    <property type="entry name" value="PtsI, HPr-binding domain"/>
    <property type="match status" value="1"/>
</dbReference>
<comment type="similarity">
    <text evidence="4 16">Belongs to the PEP-utilizing enzyme family.</text>
</comment>
<accession>A0AAE3QEU7</accession>
<evidence type="ECO:0000259" key="22">
    <source>
        <dbReference type="Pfam" id="PF02896"/>
    </source>
</evidence>
<evidence type="ECO:0000259" key="21">
    <source>
        <dbReference type="Pfam" id="PF00391"/>
    </source>
</evidence>
<dbReference type="Pfam" id="PF00391">
    <property type="entry name" value="PEP-utilizers"/>
    <property type="match status" value="1"/>
</dbReference>
<feature type="binding site" evidence="18">
    <location>
        <begin position="439"/>
        <end position="440"/>
    </location>
    <ligand>
        <name>phosphoenolpyruvate</name>
        <dbReference type="ChEBI" id="CHEBI:58702"/>
    </ligand>
</feature>
<evidence type="ECO:0000256" key="7">
    <source>
        <dbReference type="ARBA" id="ARBA00022448"/>
    </source>
</evidence>
<sequence length="535" mass="56577">MAERREFDGKSASPGQGIGPAHLFTFIAGEYVPREGSGEEMEELAKAIDRSVEALSELAARAGGESAEILEFQIEMLTDPSILEMVAERVAAGDGAALAWVGALDDYIERLEDAEDESPRTRAIDVIDIKNRVLGALTGKPVEDFPAGSVYVGTDLAPSLFLAHDWSSGGGIALAKGSEASHVAMLARARGVPMVVATGELEIAEGETLLVDGDAGKVVIDPIESEQPSRERESERDVALQPGPAAPELKAGDGSAIGLHANINDPREIAVIDRGAIDGIGLMRTEFLLSSSAAVADEEKQASLYRLILEWAGEKPVVIRMLDLGGDKQVQGVGGVSGENFMGLRGVRLLLARPELARVQARALLRANVTGNLRVLLPMVALASEVDEIRRIFKLERTYLARRGLTVAMPPIGIMVEVPATALMIDSFHNADFFSFGTNDLAQFLMAAARDNPTVSALHAEAEPAVLRLVRYVMRIARAMGKPVSICGDMAGEPASLPGLLSAGLRNFSVAPSQVGAVRAALAQQTAEHTGQAGG</sequence>
<evidence type="ECO:0000256" key="8">
    <source>
        <dbReference type="ARBA" id="ARBA00022490"/>
    </source>
</evidence>
<evidence type="ECO:0000256" key="20">
    <source>
        <dbReference type="SAM" id="MobiDB-lite"/>
    </source>
</evidence>
<dbReference type="GO" id="GO:0005737">
    <property type="term" value="C:cytoplasm"/>
    <property type="evidence" value="ECO:0007669"/>
    <property type="project" value="UniProtKB-SubCell"/>
</dbReference>
<evidence type="ECO:0000256" key="16">
    <source>
        <dbReference type="PIRNR" id="PIRNR000732"/>
    </source>
</evidence>
<evidence type="ECO:0000256" key="12">
    <source>
        <dbReference type="ARBA" id="ARBA00022723"/>
    </source>
</evidence>
<dbReference type="InterPro" id="IPR006318">
    <property type="entry name" value="PTS_EI-like"/>
</dbReference>
<dbReference type="PRINTS" id="PR01736">
    <property type="entry name" value="PHPHTRNFRASE"/>
</dbReference>
<dbReference type="GO" id="GO:0046872">
    <property type="term" value="F:metal ion binding"/>
    <property type="evidence" value="ECO:0007669"/>
    <property type="project" value="UniProtKB-KW"/>
</dbReference>
<comment type="subcellular location">
    <subcellularLocation>
        <location evidence="3 16">Cytoplasm</location>
    </subcellularLocation>
</comment>
<dbReference type="SUPFAM" id="SSF52009">
    <property type="entry name" value="Phosphohistidine domain"/>
    <property type="match status" value="1"/>
</dbReference>
<keyword evidence="14 16" id="KW-0460">Magnesium</keyword>
<evidence type="ECO:0000256" key="17">
    <source>
        <dbReference type="PIRSR" id="PIRSR000732-1"/>
    </source>
</evidence>
<dbReference type="GO" id="GO:0008965">
    <property type="term" value="F:phosphoenolpyruvate-protein phosphotransferase activity"/>
    <property type="evidence" value="ECO:0007669"/>
    <property type="project" value="UniProtKB-EC"/>
</dbReference>
<keyword evidence="10 16" id="KW-0808">Transferase</keyword>
<feature type="binding site" evidence="18">
    <location>
        <position position="284"/>
    </location>
    <ligand>
        <name>phosphoenolpyruvate</name>
        <dbReference type="ChEBI" id="CHEBI:58702"/>
    </ligand>
</feature>
<keyword evidence="8 16" id="KW-0963">Cytoplasm</keyword>
<evidence type="ECO:0000256" key="15">
    <source>
        <dbReference type="ARBA" id="ARBA00033235"/>
    </source>
</evidence>
<dbReference type="InterPro" id="IPR024692">
    <property type="entry name" value="PTS_EI"/>
</dbReference>
<dbReference type="Gene3D" id="3.20.20.60">
    <property type="entry name" value="Phosphoenolpyruvate-binding domains"/>
    <property type="match status" value="1"/>
</dbReference>
<dbReference type="InterPro" id="IPR036618">
    <property type="entry name" value="PtsI_HPr-bd_sf"/>
</dbReference>
<dbReference type="Gene3D" id="3.50.30.10">
    <property type="entry name" value="Phosphohistidine domain"/>
    <property type="match status" value="1"/>
</dbReference>
<dbReference type="GO" id="GO:0009401">
    <property type="term" value="P:phosphoenolpyruvate-dependent sugar phosphotransferase system"/>
    <property type="evidence" value="ECO:0007669"/>
    <property type="project" value="UniProtKB-KW"/>
</dbReference>
<evidence type="ECO:0000256" key="5">
    <source>
        <dbReference type="ARBA" id="ARBA00012232"/>
    </source>
</evidence>
<dbReference type="GO" id="GO:0016301">
    <property type="term" value="F:kinase activity"/>
    <property type="evidence" value="ECO:0007669"/>
    <property type="project" value="UniProtKB-KW"/>
</dbReference>
<feature type="domain" description="Phosphotransferase system enzyme I N-terminal" evidence="23">
    <location>
        <begin position="9"/>
        <end position="122"/>
    </location>
</feature>
<dbReference type="SUPFAM" id="SSF47831">
    <property type="entry name" value="Enzyme I of the PEP:sugar phosphotransferase system HPr-binding (sub)domain"/>
    <property type="match status" value="1"/>
</dbReference>
<dbReference type="InterPro" id="IPR015813">
    <property type="entry name" value="Pyrv/PenolPyrv_kinase-like_dom"/>
</dbReference>
<feature type="domain" description="PEP-utilising enzyme mobile" evidence="21">
    <location>
        <begin position="145"/>
        <end position="216"/>
    </location>
</feature>
<keyword evidence="11 16" id="KW-0598">Phosphotransferase system</keyword>
<dbReference type="PROSITE" id="PS00742">
    <property type="entry name" value="PEP_ENZYMES_2"/>
    <property type="match status" value="1"/>
</dbReference>
<name>A0AAE3QEU7_9HYPH</name>
<dbReference type="PANTHER" id="PTHR46244:SF6">
    <property type="entry name" value="PHOSPHOENOLPYRUVATE-PROTEIN PHOSPHOTRANSFERASE"/>
    <property type="match status" value="1"/>
</dbReference>
<evidence type="ECO:0000256" key="14">
    <source>
        <dbReference type="ARBA" id="ARBA00022842"/>
    </source>
</evidence>
<dbReference type="EC" id="2.7.3.9" evidence="5 16"/>
<evidence type="ECO:0000313" key="25">
    <source>
        <dbReference type="Proteomes" id="UP001161580"/>
    </source>
</evidence>
<evidence type="ECO:0000259" key="23">
    <source>
        <dbReference type="Pfam" id="PF05524"/>
    </source>
</evidence>
<feature type="region of interest" description="Disordered" evidence="20">
    <location>
        <begin position="224"/>
        <end position="252"/>
    </location>
</feature>
<reference evidence="24" key="1">
    <citation type="submission" date="2022-03" db="EMBL/GenBank/DDBJ databases">
        <title>Fererhizobium litorale gen. nov., sp. nov., isolated from sandy sediments of the Sea of Japan seashore.</title>
        <authorList>
            <person name="Romanenko L."/>
            <person name="Kurilenko V."/>
            <person name="Otstavnykh N."/>
            <person name="Svetashev V."/>
            <person name="Tekutyeva L."/>
            <person name="Isaeva M."/>
            <person name="Mikhailov V."/>
        </authorList>
    </citation>
    <scope>NUCLEOTIDE SEQUENCE</scope>
    <source>
        <strain evidence="24">KMM 9576</strain>
    </source>
</reference>
<dbReference type="AlphaFoldDB" id="A0AAE3QEU7"/>
<gene>
    <name evidence="24" type="primary">ptsP</name>
    <name evidence="24" type="ORF">MRS75_07355</name>
</gene>
<feature type="compositionally biased region" description="Basic and acidic residues" evidence="20">
    <location>
        <begin position="227"/>
        <end position="238"/>
    </location>
</feature>
<keyword evidence="25" id="KW-1185">Reference proteome</keyword>
<feature type="active site" description="Tele-phosphohistidine intermediate" evidence="17">
    <location>
        <position position="182"/>
    </location>
</feature>
<dbReference type="Pfam" id="PF05524">
    <property type="entry name" value="PEP-utilisers_N"/>
    <property type="match status" value="1"/>
</dbReference>
<feature type="active site" description="Proton donor" evidence="17">
    <location>
        <position position="487"/>
    </location>
</feature>
<feature type="binding site" evidence="18">
    <location>
        <position position="320"/>
    </location>
    <ligand>
        <name>phosphoenolpyruvate</name>
        <dbReference type="ChEBI" id="CHEBI:58702"/>
    </ligand>
</feature>
<evidence type="ECO:0000256" key="10">
    <source>
        <dbReference type="ARBA" id="ARBA00022679"/>
    </source>
</evidence>
<feature type="binding site" evidence="18">
    <location>
        <position position="450"/>
    </location>
    <ligand>
        <name>phosphoenolpyruvate</name>
        <dbReference type="ChEBI" id="CHEBI:58702"/>
    </ligand>
</feature>
<dbReference type="NCBIfam" id="TIGR01417">
    <property type="entry name" value="PTS_I_fam"/>
    <property type="match status" value="1"/>
</dbReference>
<dbReference type="InterPro" id="IPR000121">
    <property type="entry name" value="PEP_util_C"/>
</dbReference>
<comment type="caution">
    <text evidence="24">The sequence shown here is derived from an EMBL/GenBank/DDBJ whole genome shotgun (WGS) entry which is preliminary data.</text>
</comment>
<dbReference type="InterPro" id="IPR008731">
    <property type="entry name" value="PTS_EIN"/>
</dbReference>
<evidence type="ECO:0000256" key="1">
    <source>
        <dbReference type="ARBA" id="ARBA00000683"/>
    </source>
</evidence>
<dbReference type="InterPro" id="IPR050499">
    <property type="entry name" value="PEP-utilizing_PTS_enzyme"/>
</dbReference>